<dbReference type="Gene3D" id="2.60.40.10">
    <property type="entry name" value="Immunoglobulins"/>
    <property type="match status" value="3"/>
</dbReference>
<organism evidence="3 4">
    <name type="scientific">Nesidiocoris tenuis</name>
    <dbReference type="NCBI Taxonomy" id="355587"/>
    <lineage>
        <taxon>Eukaryota</taxon>
        <taxon>Metazoa</taxon>
        <taxon>Ecdysozoa</taxon>
        <taxon>Arthropoda</taxon>
        <taxon>Hexapoda</taxon>
        <taxon>Insecta</taxon>
        <taxon>Pterygota</taxon>
        <taxon>Neoptera</taxon>
        <taxon>Paraneoptera</taxon>
        <taxon>Hemiptera</taxon>
        <taxon>Heteroptera</taxon>
        <taxon>Panheteroptera</taxon>
        <taxon>Cimicomorpha</taxon>
        <taxon>Miridae</taxon>
        <taxon>Dicyphina</taxon>
        <taxon>Nesidiocoris</taxon>
    </lineage>
</organism>
<proteinExistence type="predicted"/>
<name>A0ABN7AUK4_9HEMI</name>
<gene>
    <name evidence="3" type="ORF">NTJ_08442</name>
</gene>
<dbReference type="InterPro" id="IPR056305">
    <property type="entry name" value="Ig_CFAP65_10th"/>
</dbReference>
<dbReference type="Pfam" id="PF24291">
    <property type="entry name" value="Ig_CFAP65"/>
    <property type="match status" value="1"/>
</dbReference>
<evidence type="ECO:0000313" key="3">
    <source>
        <dbReference type="EMBL" id="BES95633.1"/>
    </source>
</evidence>
<dbReference type="InterPro" id="IPR058536">
    <property type="entry name" value="Ig_CFAP65_4th"/>
</dbReference>
<sequence length="1331" mass="152654">MEALARCKTIDFGLVSPGTRLKKRIKMASNFEITGIEESAHVHPFERAFAVNWNAKSENGDGNRIVVEFDPALQSHKYFGYFTVRFEDDSEQLLYLKGETKGSSVDFSTHKIYFTTNPKAPKAQITVLMKNDSDCDDFFIFDFVPEDSDMTILPFDGVIKRKSTLEIVITYRPKETGLFFRAFPCLFKYQEPKFIEVRGLHSEREVKVDLDKYIQLGKPLPRPPTDYCRFMRDVALSPDKMSQPPIITTRRCINFGNVPMDRGPKIAFEEFTLTNNTERDLTLIWEILRESAFHVEPDNVQIRSNESIKFLASFRPTVPEIFYHAEMFGSVRWGINLEYKAPFAARIAMTGDSFTQDRCGWAPSFSIKRTRIILPGTIPNLPAFTAFKIDRTGTLPLQYSLEPIDRDRESMFAVKPQCGVIAGNFQLIVIQFLPGDKVDTLRQEEWLLTINKFVKVKLEFCGSCDLPHILAGDEKTAQFPSTTIGAVSYLDIPIKNPTRLELEAESTNNIEVSHEKHRIGPGEQQFINFGFKAEELGSYIYSQGILIKWTPYHSAALKALGGKSIHTETVIVLNGTVETARIYAQPSSLMISNVFFKDWGQSNFFIHNSGNSAAHVRMKCIVESRFSNIGDWRAEPNDVSIKPHQSVEVKLHMFGEEIGLNSFAVKYRLYDNAHFNKATADWQLLLHGNIDVFFSAIQILDIRYEGLAKSLSKHSLWSMLEINSLNKFLANLEMNAEYEGMMKLPEYHESTPPLKIELLIKNTSPVALRLNAIVDKYCHCRPVRKDTLSRRIIDHSCTHDSQFTATFASSELKPTKTTVLTLVAKYDDEYECRYALKLIITRLPEKKPTTIVRIEVDRGVISADVEALSFLLPGPSYLKNFTFRMKDVFIGDCSRYFQVIWMYNHSQKDCRYWSEWLYVNNRVFRTLNSKAVVPAYSSRPLFIEFVPFEAKTYDALLAVVNEEGEEFHITVIGTGTLVNDVQSRRMLNMMPPVSLFEMPGSELELSIDHLAMRPMPTHSFDKYMLFMKNNTQDVICFRWEELEIWSTLRVTIEPKRGEIDPGEVFPVQMHIHSYRLGAILDFTVECFYYSKRVSETYWKNCQTLKRLSRIFDSCFVLVPDKEIEIAYQNPIYNASAGDPPRNKIIALGGSIKIFKRERIMAILPKLEDRLKHLAPSTFTINEGDHSVMMTKEQFYGTAQILKMIVRNIVDSEEFQDALVGADRSNYGYMDLPDKEVSQKRGLPNRQMGMLLANILYSSVLKVFGIDPIVHHDATANIIGKRDFDKPLNLYNDYYGRMLIDNVDQACFPPENVKTRRTHSRDNIAFVQRLSS</sequence>
<dbReference type="Proteomes" id="UP001307889">
    <property type="component" value="Chromosome 6"/>
</dbReference>
<dbReference type="Pfam" id="PF24507">
    <property type="entry name" value="Ig_CFAP65_4th"/>
    <property type="match status" value="1"/>
</dbReference>
<dbReference type="InterPro" id="IPR052614">
    <property type="entry name" value="CFAP65"/>
</dbReference>
<dbReference type="PANTHER" id="PTHR46127">
    <property type="entry name" value="CILIA- AND FLAGELLA-ASSOCIATED PROTEIN 65"/>
    <property type="match status" value="1"/>
</dbReference>
<feature type="domain" description="CFAP65 fourth Ig-like" evidence="2">
    <location>
        <begin position="126"/>
        <end position="199"/>
    </location>
</feature>
<evidence type="ECO:0000259" key="2">
    <source>
        <dbReference type="Pfam" id="PF24507"/>
    </source>
</evidence>
<accession>A0ABN7AUK4</accession>
<reference evidence="3 4" key="1">
    <citation type="submission" date="2023-09" db="EMBL/GenBank/DDBJ databases">
        <title>Nesidiocoris tenuis whole genome shotgun sequence.</title>
        <authorList>
            <person name="Shibata T."/>
            <person name="Shimoda M."/>
            <person name="Kobayashi T."/>
            <person name="Uehara T."/>
        </authorList>
    </citation>
    <scope>NUCLEOTIDE SEQUENCE [LARGE SCALE GENOMIC DNA]</scope>
    <source>
        <strain evidence="3 4">Japan</strain>
    </source>
</reference>
<feature type="domain" description="CFAP65 tenth Ig-like" evidence="1">
    <location>
        <begin position="882"/>
        <end position="976"/>
    </location>
</feature>
<dbReference type="PANTHER" id="PTHR46127:SF1">
    <property type="entry name" value="CILIA- AND FLAGELLA-ASSOCIATED PROTEIN 65"/>
    <property type="match status" value="1"/>
</dbReference>
<dbReference type="InterPro" id="IPR013783">
    <property type="entry name" value="Ig-like_fold"/>
</dbReference>
<dbReference type="EMBL" id="AP028914">
    <property type="protein sequence ID" value="BES95633.1"/>
    <property type="molecule type" value="Genomic_DNA"/>
</dbReference>
<evidence type="ECO:0000313" key="4">
    <source>
        <dbReference type="Proteomes" id="UP001307889"/>
    </source>
</evidence>
<protein>
    <submittedName>
        <fullName evidence="3">Coiled-coil domain containing 108</fullName>
    </submittedName>
</protein>
<evidence type="ECO:0000259" key="1">
    <source>
        <dbReference type="Pfam" id="PF24291"/>
    </source>
</evidence>
<keyword evidence="4" id="KW-1185">Reference proteome</keyword>